<comment type="caution">
    <text evidence="2">The sequence shown here is derived from an EMBL/GenBank/DDBJ whole genome shotgun (WGS) entry which is preliminary data.</text>
</comment>
<keyword evidence="1" id="KW-1133">Transmembrane helix</keyword>
<name>A0ABX4QDV6_PSETO</name>
<proteinExistence type="predicted"/>
<accession>A0ABX4QDV6</accession>
<organism evidence="2 3">
    <name type="scientific">Pseudomonas tolaasii NCPPB 2192</name>
    <dbReference type="NCBI Taxonomy" id="564423"/>
    <lineage>
        <taxon>Bacteria</taxon>
        <taxon>Pseudomonadati</taxon>
        <taxon>Pseudomonadota</taxon>
        <taxon>Gammaproteobacteria</taxon>
        <taxon>Pseudomonadales</taxon>
        <taxon>Pseudomonadaceae</taxon>
        <taxon>Pseudomonas</taxon>
    </lineage>
</organism>
<keyword evidence="1" id="KW-0472">Membrane</keyword>
<keyword evidence="1" id="KW-0812">Transmembrane</keyword>
<evidence type="ECO:0000256" key="1">
    <source>
        <dbReference type="SAM" id="Phobius"/>
    </source>
</evidence>
<evidence type="ECO:0008006" key="4">
    <source>
        <dbReference type="Google" id="ProtNLM"/>
    </source>
</evidence>
<reference evidence="2 3" key="1">
    <citation type="submission" date="2017-11" db="EMBL/GenBank/DDBJ databases">
        <title>Genome sequencing of a diverse group of Pseudomonas species.</title>
        <authorList>
            <person name="Loper J."/>
        </authorList>
    </citation>
    <scope>NUCLEOTIDE SEQUENCE [LARGE SCALE GENOMIC DNA]</scope>
    <source>
        <strain evidence="2 3">NCPPB 2192</strain>
    </source>
</reference>
<evidence type="ECO:0000313" key="2">
    <source>
        <dbReference type="EMBL" id="PKA74908.1"/>
    </source>
</evidence>
<feature type="transmembrane region" description="Helical" evidence="1">
    <location>
        <begin position="52"/>
        <end position="73"/>
    </location>
</feature>
<sequence>MGHTFECANCKRIKTEAVPYFGSGLMCAACRRSLIPPPTVEPPRMRRPEASCAPSFGSLMIVLVFVAGAAVGAKMAGGW</sequence>
<protein>
    <recommendedName>
        <fullName evidence="4">LSD1 subclass zinc finger protein</fullName>
    </recommendedName>
</protein>
<dbReference type="Proteomes" id="UP000232891">
    <property type="component" value="Unassembled WGS sequence"/>
</dbReference>
<keyword evidence="3" id="KW-1185">Reference proteome</keyword>
<evidence type="ECO:0000313" key="3">
    <source>
        <dbReference type="Proteomes" id="UP000232891"/>
    </source>
</evidence>
<gene>
    <name evidence="2" type="ORF">ATI14_1759</name>
</gene>
<dbReference type="EMBL" id="PHHD01000001">
    <property type="protein sequence ID" value="PKA74908.1"/>
    <property type="molecule type" value="Genomic_DNA"/>
</dbReference>